<comment type="caution">
    <text evidence="1">The sequence shown here is derived from an EMBL/GenBank/DDBJ whole genome shotgun (WGS) entry which is preliminary data.</text>
</comment>
<sequence length="157" mass="17513">MWERRDPIIVSNYSRPDEPPRPARRRVTEAAILSNRDQSRADIAQWTCPHGQHAGRGCVTCYHASAEAEADPSLPLWEVVVWFTSARPIPIRALHDVHRHGRHFSIDQPSTPLVYLLSGQARAALGAEAVAGVVGYLVQNQHIVDEFVVTEIRAVHS</sequence>
<gene>
    <name evidence="1" type="ORF">ACFLIM_27420</name>
</gene>
<reference evidence="1 2" key="1">
    <citation type="submission" date="2024-10" db="EMBL/GenBank/DDBJ databases">
        <authorList>
            <person name="Topkara A.R."/>
            <person name="Saygin H."/>
        </authorList>
    </citation>
    <scope>NUCLEOTIDE SEQUENCE [LARGE SCALE GENOMIC DNA]</scope>
    <source>
        <strain evidence="1 2">M3C6</strain>
    </source>
</reference>
<dbReference type="EMBL" id="JBICRM010000018">
    <property type="protein sequence ID" value="MFG1706928.1"/>
    <property type="molecule type" value="Genomic_DNA"/>
</dbReference>
<evidence type="ECO:0000313" key="2">
    <source>
        <dbReference type="Proteomes" id="UP001603978"/>
    </source>
</evidence>
<proteinExistence type="predicted"/>
<organism evidence="1 2">
    <name type="scientific">Nonomuraea marmarensis</name>
    <dbReference type="NCBI Taxonomy" id="3351344"/>
    <lineage>
        <taxon>Bacteria</taxon>
        <taxon>Bacillati</taxon>
        <taxon>Actinomycetota</taxon>
        <taxon>Actinomycetes</taxon>
        <taxon>Streptosporangiales</taxon>
        <taxon>Streptosporangiaceae</taxon>
        <taxon>Nonomuraea</taxon>
    </lineage>
</organism>
<accession>A0ABW7ALC3</accession>
<dbReference type="Proteomes" id="UP001603978">
    <property type="component" value="Unassembled WGS sequence"/>
</dbReference>
<dbReference type="RefSeq" id="WP_393170221.1">
    <property type="nucleotide sequence ID" value="NZ_JBICRM010000018.1"/>
</dbReference>
<protein>
    <submittedName>
        <fullName evidence="1">Uncharacterized protein</fullName>
    </submittedName>
</protein>
<name>A0ABW7ALC3_9ACTN</name>
<evidence type="ECO:0000313" key="1">
    <source>
        <dbReference type="EMBL" id="MFG1706928.1"/>
    </source>
</evidence>
<keyword evidence="2" id="KW-1185">Reference proteome</keyword>